<reference evidence="1" key="1">
    <citation type="submission" date="2020-08" db="EMBL/GenBank/DDBJ databases">
        <title>Multicomponent nature underlies the extraordinary mechanical properties of spider dragline silk.</title>
        <authorList>
            <person name="Kono N."/>
            <person name="Nakamura H."/>
            <person name="Mori M."/>
            <person name="Yoshida Y."/>
            <person name="Ohtoshi R."/>
            <person name="Malay A.D."/>
            <person name="Moran D.A.P."/>
            <person name="Tomita M."/>
            <person name="Numata K."/>
            <person name="Arakawa K."/>
        </authorList>
    </citation>
    <scope>NUCLEOTIDE SEQUENCE</scope>
</reference>
<sequence>MEWSFRLRCPYQEYIFPTYITLSIYGHPVIAGGKFIASHSEFQNDLSVDCQELVNGTVYNRSYSPSVVFHTQWNVLLREILYRSCCHFKRSSDVKILYVEKLEDYASVALKSKKLVKVLNSSLEEHCRMFILKLAQVVYLQNGNQNNTQRPLLDQFKTKLILTVFFDNEDVVHHALIPAGQTVNGSLYMQVWKRQKEAIQRKGPAQWQEGWSLHLDNDPSPSLIVYRHDSRKKNHSIPPPASIRIRFSTIIFPIFSDIKMGLKGNRFDTVEDIKIYMMAKLWKIP</sequence>
<organism evidence="1 2">
    <name type="scientific">Nephila pilipes</name>
    <name type="common">Giant wood spider</name>
    <name type="synonym">Nephila maculata</name>
    <dbReference type="NCBI Taxonomy" id="299642"/>
    <lineage>
        <taxon>Eukaryota</taxon>
        <taxon>Metazoa</taxon>
        <taxon>Ecdysozoa</taxon>
        <taxon>Arthropoda</taxon>
        <taxon>Chelicerata</taxon>
        <taxon>Arachnida</taxon>
        <taxon>Araneae</taxon>
        <taxon>Araneomorphae</taxon>
        <taxon>Entelegynae</taxon>
        <taxon>Araneoidea</taxon>
        <taxon>Nephilidae</taxon>
        <taxon>Nephila</taxon>
    </lineage>
</organism>
<accession>A0A8X6K0E1</accession>
<evidence type="ECO:0000313" key="2">
    <source>
        <dbReference type="Proteomes" id="UP000887013"/>
    </source>
</evidence>
<dbReference type="GO" id="GO:0003676">
    <property type="term" value="F:nucleic acid binding"/>
    <property type="evidence" value="ECO:0007669"/>
    <property type="project" value="InterPro"/>
</dbReference>
<protein>
    <submittedName>
        <fullName evidence="1">Mariner Mos1 transposase</fullName>
    </submittedName>
</protein>
<keyword evidence="2" id="KW-1185">Reference proteome</keyword>
<dbReference type="Pfam" id="PF01359">
    <property type="entry name" value="Transposase_1"/>
    <property type="match status" value="1"/>
</dbReference>
<dbReference type="EMBL" id="BMAW01091689">
    <property type="protein sequence ID" value="GFS51177.1"/>
    <property type="molecule type" value="Genomic_DNA"/>
</dbReference>
<dbReference type="Proteomes" id="UP000887013">
    <property type="component" value="Unassembled WGS sequence"/>
</dbReference>
<dbReference type="Gene3D" id="3.30.420.10">
    <property type="entry name" value="Ribonuclease H-like superfamily/Ribonuclease H"/>
    <property type="match status" value="1"/>
</dbReference>
<gene>
    <name evidence="1" type="primary">marinerT_65</name>
    <name evidence="1" type="ORF">NPIL_377971</name>
</gene>
<dbReference type="AlphaFoldDB" id="A0A8X6K0E1"/>
<dbReference type="InterPro" id="IPR001888">
    <property type="entry name" value="Transposase_1"/>
</dbReference>
<comment type="caution">
    <text evidence="1">The sequence shown here is derived from an EMBL/GenBank/DDBJ whole genome shotgun (WGS) entry which is preliminary data.</text>
</comment>
<dbReference type="OrthoDB" id="6513831at2759"/>
<evidence type="ECO:0000313" key="1">
    <source>
        <dbReference type="EMBL" id="GFS51177.1"/>
    </source>
</evidence>
<dbReference type="InterPro" id="IPR036397">
    <property type="entry name" value="RNaseH_sf"/>
</dbReference>
<name>A0A8X6K0E1_NEPPI</name>
<proteinExistence type="predicted"/>